<keyword evidence="5 11" id="KW-0378">Hydrolase</keyword>
<keyword evidence="3" id="KW-0732">Signal</keyword>
<evidence type="ECO:0000256" key="2">
    <source>
        <dbReference type="ARBA" id="ARBA00012736"/>
    </source>
</evidence>
<dbReference type="InterPro" id="IPR006626">
    <property type="entry name" value="PbH1"/>
</dbReference>
<evidence type="ECO:0000256" key="11">
    <source>
        <dbReference type="RuleBase" id="RU361169"/>
    </source>
</evidence>
<evidence type="ECO:0000256" key="6">
    <source>
        <dbReference type="ARBA" id="ARBA00023157"/>
    </source>
</evidence>
<dbReference type="GO" id="GO:0045490">
    <property type="term" value="P:pectin catabolic process"/>
    <property type="evidence" value="ECO:0007669"/>
    <property type="project" value="TreeGrafter"/>
</dbReference>
<keyword evidence="6" id="KW-1015">Disulfide bond</keyword>
<organism evidence="13 14">
    <name type="scientific">Paramarasmius palmivorus</name>
    <dbReference type="NCBI Taxonomy" id="297713"/>
    <lineage>
        <taxon>Eukaryota</taxon>
        <taxon>Fungi</taxon>
        <taxon>Dikarya</taxon>
        <taxon>Basidiomycota</taxon>
        <taxon>Agaricomycotina</taxon>
        <taxon>Agaricomycetes</taxon>
        <taxon>Agaricomycetidae</taxon>
        <taxon>Agaricales</taxon>
        <taxon>Marasmiineae</taxon>
        <taxon>Marasmiaceae</taxon>
        <taxon>Paramarasmius</taxon>
    </lineage>
</organism>
<dbReference type="InterPro" id="IPR011050">
    <property type="entry name" value="Pectin_lyase_fold/virulence"/>
</dbReference>
<dbReference type="PROSITE" id="PS00502">
    <property type="entry name" value="POLYGALACTURONASE"/>
    <property type="match status" value="1"/>
</dbReference>
<dbReference type="PANTHER" id="PTHR31884:SF1">
    <property type="entry name" value="POLYGALACTURONASE"/>
    <property type="match status" value="1"/>
</dbReference>
<accession>A0AAW0CZS0</accession>
<evidence type="ECO:0000256" key="10">
    <source>
        <dbReference type="PROSITE-ProRule" id="PRU10052"/>
    </source>
</evidence>
<name>A0AAW0CZS0_9AGAR</name>
<comment type="catalytic activity">
    <reaction evidence="9">
        <text>(1,4-alpha-D-galacturonosyl)n+m + H2O = (1,4-alpha-D-galacturonosyl)n + (1,4-alpha-D-galacturonosyl)m.</text>
        <dbReference type="EC" id="3.2.1.15"/>
    </reaction>
</comment>
<dbReference type="GO" id="GO:0004650">
    <property type="term" value="F:polygalacturonase activity"/>
    <property type="evidence" value="ECO:0007669"/>
    <property type="project" value="UniProtKB-EC"/>
</dbReference>
<dbReference type="GO" id="GO:0071555">
    <property type="term" value="P:cell wall organization"/>
    <property type="evidence" value="ECO:0007669"/>
    <property type="project" value="UniProtKB-KW"/>
</dbReference>
<feature type="region of interest" description="Disordered" evidence="12">
    <location>
        <begin position="92"/>
        <end position="113"/>
    </location>
</feature>
<evidence type="ECO:0000313" key="14">
    <source>
        <dbReference type="Proteomes" id="UP001383192"/>
    </source>
</evidence>
<evidence type="ECO:0000256" key="9">
    <source>
        <dbReference type="ARBA" id="ARBA00034074"/>
    </source>
</evidence>
<dbReference type="Pfam" id="PF00295">
    <property type="entry name" value="Glyco_hydro_28"/>
    <property type="match status" value="1"/>
</dbReference>
<sequence>MEGDVTFGVKNWDGPLFVVSGQDITFNGNGHKFDGNGPEYWDGLGLNDGVTKPAPMMKIKISGTYTDVVVVNAPARTYSVSNPAPLLMTSLTIDNSEGDKPNSQSNGKAAGHNTDGFDCSTQDLVISNSLSSIIHNQDDCLAINKGSNITFTGNTCTGGHGISVGSISTGAVVKDIHITDNKIIDNDQALRIKTKASATDASVSGITFSGNTATGCKKFGVIIDQGYPTTLGKPGSGVTISDVLFTGKTSNIAVADKATRVAVNCGSGSCKGTWDWSALKVTGGKASNISGFSGITGWKDS</sequence>
<reference evidence="13 14" key="1">
    <citation type="submission" date="2024-01" db="EMBL/GenBank/DDBJ databases">
        <title>A draft genome for a cacao thread blight-causing isolate of Paramarasmius palmivorus.</title>
        <authorList>
            <person name="Baruah I.K."/>
            <person name="Bukari Y."/>
            <person name="Amoako-Attah I."/>
            <person name="Meinhardt L.W."/>
            <person name="Bailey B.A."/>
            <person name="Cohen S.P."/>
        </authorList>
    </citation>
    <scope>NUCLEOTIDE SEQUENCE [LARGE SCALE GENOMIC DNA]</scope>
    <source>
        <strain evidence="13 14">GH-12</strain>
    </source>
</reference>
<evidence type="ECO:0000256" key="7">
    <source>
        <dbReference type="ARBA" id="ARBA00023295"/>
    </source>
</evidence>
<protein>
    <recommendedName>
        <fullName evidence="2">endo-polygalacturonase</fullName>
        <ecNumber evidence="2">3.2.1.15</ecNumber>
    </recommendedName>
</protein>
<evidence type="ECO:0000313" key="13">
    <source>
        <dbReference type="EMBL" id="KAK7045398.1"/>
    </source>
</evidence>
<keyword evidence="14" id="KW-1185">Reference proteome</keyword>
<evidence type="ECO:0000256" key="12">
    <source>
        <dbReference type="SAM" id="MobiDB-lite"/>
    </source>
</evidence>
<dbReference type="Proteomes" id="UP001383192">
    <property type="component" value="Unassembled WGS sequence"/>
</dbReference>
<dbReference type="EMBL" id="JAYKXP010000025">
    <property type="protein sequence ID" value="KAK7045398.1"/>
    <property type="molecule type" value="Genomic_DNA"/>
</dbReference>
<dbReference type="InterPro" id="IPR000743">
    <property type="entry name" value="Glyco_hydro_28"/>
</dbReference>
<dbReference type="PANTHER" id="PTHR31884">
    <property type="entry name" value="POLYGALACTURONASE"/>
    <property type="match status" value="1"/>
</dbReference>
<evidence type="ECO:0000256" key="8">
    <source>
        <dbReference type="ARBA" id="ARBA00023316"/>
    </source>
</evidence>
<evidence type="ECO:0000256" key="4">
    <source>
        <dbReference type="ARBA" id="ARBA00022737"/>
    </source>
</evidence>
<dbReference type="GO" id="GO:0005576">
    <property type="term" value="C:extracellular region"/>
    <property type="evidence" value="ECO:0007669"/>
    <property type="project" value="TreeGrafter"/>
</dbReference>
<proteinExistence type="inferred from homology"/>
<dbReference type="InterPro" id="IPR012334">
    <property type="entry name" value="Pectin_lyas_fold"/>
</dbReference>
<keyword evidence="4" id="KW-0677">Repeat</keyword>
<comment type="similarity">
    <text evidence="1 11">Belongs to the glycosyl hydrolase 28 family.</text>
</comment>
<evidence type="ECO:0000256" key="3">
    <source>
        <dbReference type="ARBA" id="ARBA00022729"/>
    </source>
</evidence>
<dbReference type="Gene3D" id="2.160.20.10">
    <property type="entry name" value="Single-stranded right-handed beta-helix, Pectin lyase-like"/>
    <property type="match status" value="1"/>
</dbReference>
<comment type="caution">
    <text evidence="13">The sequence shown here is derived from an EMBL/GenBank/DDBJ whole genome shotgun (WGS) entry which is preliminary data.</text>
</comment>
<keyword evidence="8" id="KW-0961">Cell wall biogenesis/degradation</keyword>
<dbReference type="EC" id="3.2.1.15" evidence="2"/>
<dbReference type="AlphaFoldDB" id="A0AAW0CZS0"/>
<dbReference type="SMART" id="SM00710">
    <property type="entry name" value="PbH1"/>
    <property type="match status" value="4"/>
</dbReference>
<feature type="compositionally biased region" description="Polar residues" evidence="12">
    <location>
        <begin position="92"/>
        <end position="107"/>
    </location>
</feature>
<dbReference type="SUPFAM" id="SSF51126">
    <property type="entry name" value="Pectin lyase-like"/>
    <property type="match status" value="1"/>
</dbReference>
<gene>
    <name evidence="13" type="ORF">VNI00_007649</name>
</gene>
<keyword evidence="7 11" id="KW-0326">Glycosidase</keyword>
<evidence type="ECO:0000256" key="5">
    <source>
        <dbReference type="ARBA" id="ARBA00022801"/>
    </source>
</evidence>
<evidence type="ECO:0000256" key="1">
    <source>
        <dbReference type="ARBA" id="ARBA00008834"/>
    </source>
</evidence>
<dbReference type="InterPro" id="IPR050434">
    <property type="entry name" value="Glycosyl_hydrlase_28"/>
</dbReference>
<feature type="active site" evidence="10">
    <location>
        <position position="160"/>
    </location>
</feature>